<name>A0A914VYJ2_9BILA</name>
<accession>A0A914VYJ2</accession>
<dbReference type="WBParaSite" id="PSAMB.scaffold2827size21055.g19282.t1">
    <property type="protein sequence ID" value="PSAMB.scaffold2827size21055.g19282.t1"/>
    <property type="gene ID" value="PSAMB.scaffold2827size21055.g19282"/>
</dbReference>
<dbReference type="AlphaFoldDB" id="A0A914VYJ2"/>
<feature type="region of interest" description="Disordered" evidence="1">
    <location>
        <begin position="1"/>
        <end position="134"/>
    </location>
</feature>
<keyword evidence="2" id="KW-1185">Reference proteome</keyword>
<dbReference type="Proteomes" id="UP000887566">
    <property type="component" value="Unplaced"/>
</dbReference>
<feature type="compositionally biased region" description="Low complexity" evidence="1">
    <location>
        <begin position="118"/>
        <end position="130"/>
    </location>
</feature>
<sequence>MAKISARAHAAATKRRQRSVHRRRKRARPANNRPIGRRNGRTRSGGERRRSATDAATPIDTLTAPSAQTRLKDRSAIRKVATRTPFASPHRAADGQPPHRPASNQSEWPLWPFPPRHTASSARSSTIRSTTDNRRRALRTVGAQLPNPIAAVGSTPWPTDIGTTLRKVAKIHDTVETEFILYSKRT</sequence>
<reference evidence="3" key="1">
    <citation type="submission" date="2022-11" db="UniProtKB">
        <authorList>
            <consortium name="WormBaseParasite"/>
        </authorList>
    </citation>
    <scope>IDENTIFICATION</scope>
</reference>
<feature type="compositionally biased region" description="Basic residues" evidence="1">
    <location>
        <begin position="12"/>
        <end position="28"/>
    </location>
</feature>
<proteinExistence type="predicted"/>
<protein>
    <submittedName>
        <fullName evidence="3">Uncharacterized protein</fullName>
    </submittedName>
</protein>
<evidence type="ECO:0000313" key="3">
    <source>
        <dbReference type="WBParaSite" id="PSAMB.scaffold2827size21055.g19282.t1"/>
    </source>
</evidence>
<organism evidence="2 3">
    <name type="scientific">Plectus sambesii</name>
    <dbReference type="NCBI Taxonomy" id="2011161"/>
    <lineage>
        <taxon>Eukaryota</taxon>
        <taxon>Metazoa</taxon>
        <taxon>Ecdysozoa</taxon>
        <taxon>Nematoda</taxon>
        <taxon>Chromadorea</taxon>
        <taxon>Plectida</taxon>
        <taxon>Plectina</taxon>
        <taxon>Plectoidea</taxon>
        <taxon>Plectidae</taxon>
        <taxon>Plectus</taxon>
    </lineage>
</organism>
<evidence type="ECO:0000256" key="1">
    <source>
        <dbReference type="SAM" id="MobiDB-lite"/>
    </source>
</evidence>
<evidence type="ECO:0000313" key="2">
    <source>
        <dbReference type="Proteomes" id="UP000887566"/>
    </source>
</evidence>